<sequence length="714" mass="83194">MTAYTLSGFLNSNPDFERVILDLHQIFGQLVMIYLNDPRSYSYHPDYIQINDLNEVIAPLPRLSNLEKNKWVSLPDLLDSSFDRTYTSIHDFSFLLKCYLLDPINHDKELVISKYKETFVPRGFKVLGYGAHSVVLHSDEFFSSHIFKFSKLDLSVENKIKEILGIPIYYPNLAVPNKYFTSSPLYRKGTLKAYIQNNPNLTNLELLEKFYQICLDVRNIHNHHIILRDIKPDNILLDEFDKPHYADFDVSVFDTDKAYDFTGTEFYMAPEVDQNLSKSKYVGYGVKSDIFSLGCVLNYMFNHNYPYSIYTPLIPKTVIYLIDFMRNPNPDFRPTIDELISLTLGTMKYYRSNPVNEGHFGLMNYVPRPDDKINPKQNSDYGENRFKKHADNRKNAHNPENNQNSNKRPPPQNINPSQDSSESDTEKITKSDTKTSSNNLKRGSNISRKKDPKYPGTFRQKQIFSDSLNELLYLLNMRNSNISLPDEELMPMIYKNLINVINYDIFDPEPEQNSDTNIDNFINIFISNTMDKDILQKEHQHINSELKNQVDFKISKLEVTDKQKTVERVINQINNPTFDLSQIKKNSDKNRIKLDGLRAHLLDESRQSMNTQDILQLIEEISRKTSYSKNKIYENPKSIQLKQALRTKIKEYKTSKTLTVTELPKEFKSNQTKRTILARSNSVPKIFFYFDTTPCIRNYVNKTGSPLFKTTSLF</sequence>
<dbReference type="SMR" id="A2E582"/>
<dbReference type="CDD" id="cd00180">
    <property type="entry name" value="PKc"/>
    <property type="match status" value="1"/>
</dbReference>
<dbReference type="KEGG" id="tva:4770124"/>
<keyword evidence="9" id="KW-1185">Reference proteome</keyword>
<reference evidence="8" key="1">
    <citation type="submission" date="2006-10" db="EMBL/GenBank/DDBJ databases">
        <authorList>
            <person name="Amadeo P."/>
            <person name="Zhao Q."/>
            <person name="Wortman J."/>
            <person name="Fraser-Liggett C."/>
            <person name="Carlton J."/>
        </authorList>
    </citation>
    <scope>NUCLEOTIDE SEQUENCE</scope>
    <source>
        <strain evidence="8">G3</strain>
    </source>
</reference>
<feature type="compositionally biased region" description="Basic and acidic residues" evidence="6">
    <location>
        <begin position="424"/>
        <end position="433"/>
    </location>
</feature>
<dbReference type="OrthoDB" id="346907at2759"/>
<dbReference type="Pfam" id="PF00069">
    <property type="entry name" value="Pkinase"/>
    <property type="match status" value="1"/>
</dbReference>
<dbReference type="RefSeq" id="XP_001324385.1">
    <property type="nucleotide sequence ID" value="XM_001324350.1"/>
</dbReference>
<dbReference type="InParanoid" id="A2E582"/>
<evidence type="ECO:0000256" key="4">
    <source>
        <dbReference type="ARBA" id="ARBA00022777"/>
    </source>
</evidence>
<keyword evidence="5" id="KW-0067">ATP-binding</keyword>
<dbReference type="VEuPathDB" id="TrichDB:TVAGG3_0475720"/>
<dbReference type="InterPro" id="IPR050660">
    <property type="entry name" value="NEK_Ser/Thr_kinase"/>
</dbReference>
<feature type="compositionally biased region" description="Polar residues" evidence="6">
    <location>
        <begin position="434"/>
        <end position="446"/>
    </location>
</feature>
<feature type="region of interest" description="Disordered" evidence="6">
    <location>
        <begin position="392"/>
        <end position="458"/>
    </location>
</feature>
<feature type="domain" description="Protein kinase" evidence="7">
    <location>
        <begin position="71"/>
        <end position="366"/>
    </location>
</feature>
<dbReference type="PANTHER" id="PTHR43671">
    <property type="entry name" value="SERINE/THREONINE-PROTEIN KINASE NEK"/>
    <property type="match status" value="1"/>
</dbReference>
<protein>
    <recommendedName>
        <fullName evidence="1">non-specific serine/threonine protein kinase</fullName>
        <ecNumber evidence="1">2.7.11.1</ecNumber>
    </recommendedName>
</protein>
<dbReference type="PANTHER" id="PTHR43671:SF13">
    <property type="entry name" value="SERINE_THREONINE-PROTEIN KINASE NEK2"/>
    <property type="match status" value="1"/>
</dbReference>
<evidence type="ECO:0000256" key="2">
    <source>
        <dbReference type="ARBA" id="ARBA00022679"/>
    </source>
</evidence>
<dbReference type="InterPro" id="IPR000719">
    <property type="entry name" value="Prot_kinase_dom"/>
</dbReference>
<dbReference type="eggNOG" id="KOG0598">
    <property type="taxonomic scope" value="Eukaryota"/>
</dbReference>
<feature type="compositionally biased region" description="Polar residues" evidence="6">
    <location>
        <begin position="398"/>
        <end position="407"/>
    </location>
</feature>
<organism evidence="8 9">
    <name type="scientific">Trichomonas vaginalis (strain ATCC PRA-98 / G3)</name>
    <dbReference type="NCBI Taxonomy" id="412133"/>
    <lineage>
        <taxon>Eukaryota</taxon>
        <taxon>Metamonada</taxon>
        <taxon>Parabasalia</taxon>
        <taxon>Trichomonadida</taxon>
        <taxon>Trichomonadidae</taxon>
        <taxon>Trichomonas</taxon>
    </lineage>
</organism>
<evidence type="ECO:0000313" key="8">
    <source>
        <dbReference type="EMBL" id="EAY12162.1"/>
    </source>
</evidence>
<evidence type="ECO:0000259" key="7">
    <source>
        <dbReference type="PROSITE" id="PS50011"/>
    </source>
</evidence>
<dbReference type="Gene3D" id="1.10.510.10">
    <property type="entry name" value="Transferase(Phosphotransferase) domain 1"/>
    <property type="match status" value="1"/>
</dbReference>
<evidence type="ECO:0000313" key="9">
    <source>
        <dbReference type="Proteomes" id="UP000001542"/>
    </source>
</evidence>
<dbReference type="SMART" id="SM00220">
    <property type="entry name" value="S_TKc"/>
    <property type="match status" value="1"/>
</dbReference>
<keyword evidence="3" id="KW-0547">Nucleotide-binding</keyword>
<dbReference type="VEuPathDB" id="TrichDB:TVAG_003680"/>
<evidence type="ECO:0000256" key="3">
    <source>
        <dbReference type="ARBA" id="ARBA00022741"/>
    </source>
</evidence>
<reference evidence="8" key="2">
    <citation type="journal article" date="2007" name="Science">
        <title>Draft genome sequence of the sexually transmitted pathogen Trichomonas vaginalis.</title>
        <authorList>
            <person name="Carlton J.M."/>
            <person name="Hirt R.P."/>
            <person name="Silva J.C."/>
            <person name="Delcher A.L."/>
            <person name="Schatz M."/>
            <person name="Zhao Q."/>
            <person name="Wortman J.R."/>
            <person name="Bidwell S.L."/>
            <person name="Alsmark U.C.M."/>
            <person name="Besteiro S."/>
            <person name="Sicheritz-Ponten T."/>
            <person name="Noel C.J."/>
            <person name="Dacks J.B."/>
            <person name="Foster P.G."/>
            <person name="Simillion C."/>
            <person name="Van de Peer Y."/>
            <person name="Miranda-Saavedra D."/>
            <person name="Barton G.J."/>
            <person name="Westrop G.D."/>
            <person name="Mueller S."/>
            <person name="Dessi D."/>
            <person name="Fiori P.L."/>
            <person name="Ren Q."/>
            <person name="Paulsen I."/>
            <person name="Zhang H."/>
            <person name="Bastida-Corcuera F.D."/>
            <person name="Simoes-Barbosa A."/>
            <person name="Brown M.T."/>
            <person name="Hayes R.D."/>
            <person name="Mukherjee M."/>
            <person name="Okumura C.Y."/>
            <person name="Schneider R."/>
            <person name="Smith A.J."/>
            <person name="Vanacova S."/>
            <person name="Villalvazo M."/>
            <person name="Haas B.J."/>
            <person name="Pertea M."/>
            <person name="Feldblyum T.V."/>
            <person name="Utterback T.R."/>
            <person name="Shu C.L."/>
            <person name="Osoegawa K."/>
            <person name="de Jong P.J."/>
            <person name="Hrdy I."/>
            <person name="Horvathova L."/>
            <person name="Zubacova Z."/>
            <person name="Dolezal P."/>
            <person name="Malik S.B."/>
            <person name="Logsdon J.M. Jr."/>
            <person name="Henze K."/>
            <person name="Gupta A."/>
            <person name="Wang C.C."/>
            <person name="Dunne R.L."/>
            <person name="Upcroft J.A."/>
            <person name="Upcroft P."/>
            <person name="White O."/>
            <person name="Salzberg S.L."/>
            <person name="Tang P."/>
            <person name="Chiu C.-H."/>
            <person name="Lee Y.-S."/>
            <person name="Embley T.M."/>
            <person name="Coombs G.H."/>
            <person name="Mottram J.C."/>
            <person name="Tachezy J."/>
            <person name="Fraser-Liggett C.M."/>
            <person name="Johnson P.J."/>
        </authorList>
    </citation>
    <scope>NUCLEOTIDE SEQUENCE [LARGE SCALE GENOMIC DNA]</scope>
    <source>
        <strain evidence="8">G3</strain>
    </source>
</reference>
<dbReference type="AlphaFoldDB" id="A2E582"/>
<dbReference type="EMBL" id="DS113306">
    <property type="protein sequence ID" value="EAY12162.1"/>
    <property type="molecule type" value="Genomic_DNA"/>
</dbReference>
<dbReference type="Proteomes" id="UP000001542">
    <property type="component" value="Unassembled WGS sequence"/>
</dbReference>
<proteinExistence type="predicted"/>
<dbReference type="InterPro" id="IPR011009">
    <property type="entry name" value="Kinase-like_dom_sf"/>
</dbReference>
<name>A2E582_TRIV3</name>
<evidence type="ECO:0000256" key="5">
    <source>
        <dbReference type="ARBA" id="ARBA00022840"/>
    </source>
</evidence>
<accession>A2E582</accession>
<dbReference type="SUPFAM" id="SSF56112">
    <property type="entry name" value="Protein kinase-like (PK-like)"/>
    <property type="match status" value="1"/>
</dbReference>
<evidence type="ECO:0000256" key="6">
    <source>
        <dbReference type="SAM" id="MobiDB-lite"/>
    </source>
</evidence>
<dbReference type="EC" id="2.7.11.1" evidence="1"/>
<evidence type="ECO:0000256" key="1">
    <source>
        <dbReference type="ARBA" id="ARBA00012513"/>
    </source>
</evidence>
<keyword evidence="4 8" id="KW-0418">Kinase</keyword>
<dbReference type="GO" id="GO:0004674">
    <property type="term" value="F:protein serine/threonine kinase activity"/>
    <property type="evidence" value="ECO:0000318"/>
    <property type="project" value="GO_Central"/>
</dbReference>
<dbReference type="PROSITE" id="PS50011">
    <property type="entry name" value="PROTEIN_KINASE_DOM"/>
    <property type="match status" value="1"/>
</dbReference>
<gene>
    <name evidence="8" type="ORF">TVAG_003680</name>
</gene>
<dbReference type="GO" id="GO:0005524">
    <property type="term" value="F:ATP binding"/>
    <property type="evidence" value="ECO:0007669"/>
    <property type="project" value="UniProtKB-KW"/>
</dbReference>
<keyword evidence="2" id="KW-0808">Transferase</keyword>